<comment type="similarity">
    <text evidence="7">Belongs to the AP2/ERF transcription factor family. ERF subfamily.</text>
</comment>
<dbReference type="EMBL" id="LR721774">
    <property type="protein sequence ID" value="VVV33456.1"/>
    <property type="molecule type" value="Genomic_DNA"/>
</dbReference>
<dbReference type="InterPro" id="IPR051032">
    <property type="entry name" value="AP2/ERF_TF_ERF_subfamily"/>
</dbReference>
<dbReference type="GO" id="GO:0003700">
    <property type="term" value="F:DNA-binding transcription factor activity"/>
    <property type="evidence" value="ECO:0007669"/>
    <property type="project" value="InterPro"/>
</dbReference>
<dbReference type="CDD" id="cd00018">
    <property type="entry name" value="AP2"/>
    <property type="match status" value="1"/>
</dbReference>
<dbReference type="OrthoDB" id="1932364at2759"/>
<reference evidence="10" key="1">
    <citation type="submission" date="2019-09" db="EMBL/GenBank/DDBJ databases">
        <authorList>
            <person name="Zhang L."/>
        </authorList>
    </citation>
    <scope>NUCLEOTIDE SEQUENCE</scope>
</reference>
<evidence type="ECO:0000256" key="1">
    <source>
        <dbReference type="ARBA" id="ARBA00004123"/>
    </source>
</evidence>
<dbReference type="FunFam" id="3.30.730.10:FF:000001">
    <property type="entry name" value="Ethylene-responsive transcription factor 2"/>
    <property type="match status" value="1"/>
</dbReference>
<dbReference type="Gene3D" id="3.30.730.10">
    <property type="entry name" value="AP2/ERF domain"/>
    <property type="match status" value="1"/>
</dbReference>
<evidence type="ECO:0000313" key="10">
    <source>
        <dbReference type="EMBL" id="VVV33456.1"/>
    </source>
</evidence>
<dbReference type="OMA" id="EHFRIPF"/>
<feature type="region of interest" description="Disordered" evidence="8">
    <location>
        <begin position="140"/>
        <end position="160"/>
    </location>
</feature>
<evidence type="ECO:0000256" key="2">
    <source>
        <dbReference type="ARBA" id="ARBA00023015"/>
    </source>
</evidence>
<dbReference type="PANTHER" id="PTHR31985">
    <property type="entry name" value="ETHYLENE-RESPONSIVE TRANSCRIPTION FACTOR ERF042-RELATED"/>
    <property type="match status" value="1"/>
</dbReference>
<feature type="region of interest" description="Disordered" evidence="8">
    <location>
        <begin position="1"/>
        <end position="35"/>
    </location>
</feature>
<feature type="domain" description="AP2/ERF" evidence="9">
    <location>
        <begin position="33"/>
        <end position="90"/>
    </location>
</feature>
<dbReference type="PANTHER" id="PTHR31985:SF233">
    <property type="entry name" value="ETHYLENE-RESPONSIVE TRANSCRIPTION FACTOR ERF039"/>
    <property type="match status" value="1"/>
</dbReference>
<dbReference type="PRINTS" id="PR00367">
    <property type="entry name" value="ETHRSPELEMNT"/>
</dbReference>
<organism evidence="10">
    <name type="scientific">Nymphaea colorata</name>
    <name type="common">pocket water lily</name>
    <dbReference type="NCBI Taxonomy" id="210225"/>
    <lineage>
        <taxon>Eukaryota</taxon>
        <taxon>Viridiplantae</taxon>
        <taxon>Streptophyta</taxon>
        <taxon>Embryophyta</taxon>
        <taxon>Tracheophyta</taxon>
        <taxon>Spermatophyta</taxon>
        <taxon>Magnoliopsida</taxon>
        <taxon>Nymphaeales</taxon>
        <taxon>Nymphaeaceae</taxon>
        <taxon>Nymphaea</taxon>
    </lineage>
</organism>
<dbReference type="InterPro" id="IPR001471">
    <property type="entry name" value="AP2/ERF_dom"/>
</dbReference>
<dbReference type="SUPFAM" id="SSF54171">
    <property type="entry name" value="DNA-binding domain"/>
    <property type="match status" value="1"/>
</dbReference>
<accession>A0A5K0UXD5</accession>
<gene>
    <name evidence="10" type="ORF">NYM_LOCUS287</name>
</gene>
<dbReference type="AlphaFoldDB" id="A0A5K0UXD5"/>
<protein>
    <recommendedName>
        <fullName evidence="9">AP2/ERF domain-containing protein</fullName>
    </recommendedName>
</protein>
<proteinExistence type="inferred from homology"/>
<evidence type="ECO:0000256" key="8">
    <source>
        <dbReference type="SAM" id="MobiDB-lite"/>
    </source>
</evidence>
<evidence type="ECO:0000256" key="7">
    <source>
        <dbReference type="ARBA" id="ARBA00024343"/>
    </source>
</evidence>
<evidence type="ECO:0000256" key="4">
    <source>
        <dbReference type="ARBA" id="ARBA00023159"/>
    </source>
</evidence>
<dbReference type="Pfam" id="PF00847">
    <property type="entry name" value="AP2"/>
    <property type="match status" value="1"/>
</dbReference>
<comment type="subcellular location">
    <subcellularLocation>
        <location evidence="1">Nucleus</location>
    </subcellularLocation>
</comment>
<dbReference type="SMART" id="SM00380">
    <property type="entry name" value="AP2"/>
    <property type="match status" value="1"/>
</dbReference>
<dbReference type="GO" id="GO:0003677">
    <property type="term" value="F:DNA binding"/>
    <property type="evidence" value="ECO:0007669"/>
    <property type="project" value="UniProtKB-KW"/>
</dbReference>
<keyword evidence="3" id="KW-0238">DNA-binding</keyword>
<evidence type="ECO:0000256" key="6">
    <source>
        <dbReference type="ARBA" id="ARBA00023242"/>
    </source>
</evidence>
<keyword evidence="6" id="KW-0539">Nucleus</keyword>
<keyword evidence="2" id="KW-0805">Transcription regulation</keyword>
<evidence type="ECO:0000259" key="9">
    <source>
        <dbReference type="PROSITE" id="PS51032"/>
    </source>
</evidence>
<dbReference type="Gramene" id="NC1G0088660.1">
    <property type="protein sequence ID" value="NC1G0088660.1:cds"/>
    <property type="gene ID" value="NC1G0088660"/>
</dbReference>
<sequence>MTAKMTRASAGSTEQLEGGGRSPATSSRQAARAFRGVRRRSWGTYVSEIREPRKNNRIWLGSFGTPEMAARAYDAAAFHLKGRSAVLNFPDMVASLPRPASSSRRDIQLAAAKAAAVFPLDRAQSPNDMTCPVDVNGALEEEGRPSTCSSSGGSPPPWESDTELEALFREIENSPLSISPMSLVEDQDDLVRLEDLQWYDYWVM</sequence>
<dbReference type="PROSITE" id="PS51032">
    <property type="entry name" value="AP2_ERF"/>
    <property type="match status" value="1"/>
</dbReference>
<name>A0A5K0UXD5_9MAGN</name>
<keyword evidence="5" id="KW-0804">Transcription</keyword>
<dbReference type="InterPro" id="IPR016177">
    <property type="entry name" value="DNA-bd_dom_sf"/>
</dbReference>
<keyword evidence="4" id="KW-0010">Activator</keyword>
<dbReference type="InterPro" id="IPR036955">
    <property type="entry name" value="AP2/ERF_dom_sf"/>
</dbReference>
<evidence type="ECO:0000256" key="3">
    <source>
        <dbReference type="ARBA" id="ARBA00023125"/>
    </source>
</evidence>
<dbReference type="GO" id="GO:0005634">
    <property type="term" value="C:nucleus"/>
    <property type="evidence" value="ECO:0007669"/>
    <property type="project" value="UniProtKB-SubCell"/>
</dbReference>
<evidence type="ECO:0000256" key="5">
    <source>
        <dbReference type="ARBA" id="ARBA00023163"/>
    </source>
</evidence>